<dbReference type="OMA" id="LWCGDFF"/>
<dbReference type="Proteomes" id="UP000041770">
    <property type="component" value="Unassembled WGS sequence"/>
</dbReference>
<reference evidence="12" key="4">
    <citation type="submission" date="2021-05" db="EMBL/GenBank/DDBJ databases">
        <authorList>
            <person name="Stine C."/>
        </authorList>
    </citation>
    <scope>NUCLEOTIDE SEQUENCE</scope>
    <source>
        <strain evidence="12">TDS0091212</strain>
    </source>
</reference>
<evidence type="ECO:0000313" key="16">
    <source>
        <dbReference type="Proteomes" id="UP000046067"/>
    </source>
</evidence>
<evidence type="ECO:0000256" key="3">
    <source>
        <dbReference type="ARBA" id="ARBA00008145"/>
    </source>
</evidence>
<dbReference type="EMBL" id="JAHBND010000443">
    <property type="protein sequence ID" value="MBS7673746.1"/>
    <property type="molecule type" value="Genomic_DNA"/>
</dbReference>
<gene>
    <name evidence="9 10" type="primary">tpm</name>
    <name evidence="13" type="ORF">D6U24_06075</name>
    <name evidence="11" type="ORF">ERS013200_03543</name>
    <name evidence="10" type="ORF">ERS013201_00240</name>
    <name evidence="14" type="ORF">FXF03_15755</name>
    <name evidence="12" type="ORF">KIN13_09920</name>
</gene>
<keyword evidence="5 9" id="KW-0963">Cytoplasm</keyword>
<evidence type="ECO:0000256" key="9">
    <source>
        <dbReference type="HAMAP-Rule" id="MF_00812"/>
    </source>
</evidence>
<dbReference type="SUPFAM" id="SSF53335">
    <property type="entry name" value="S-adenosyl-L-methionine-dependent methyltransferases"/>
    <property type="match status" value="1"/>
</dbReference>
<feature type="binding site" evidence="9">
    <location>
        <position position="122"/>
    </location>
    <ligand>
        <name>S-adenosyl-L-methionine</name>
        <dbReference type="ChEBI" id="CHEBI:59789"/>
    </ligand>
</feature>
<feature type="binding site" evidence="9">
    <location>
        <position position="11"/>
    </location>
    <ligand>
        <name>S-adenosyl-L-methionine</name>
        <dbReference type="ChEBI" id="CHEBI:59789"/>
    </ligand>
</feature>
<dbReference type="EMBL" id="CWQJ01000001">
    <property type="protein sequence ID" value="CSB55019.1"/>
    <property type="molecule type" value="Genomic_DNA"/>
</dbReference>
<dbReference type="Pfam" id="PF05724">
    <property type="entry name" value="TPMT"/>
    <property type="match status" value="1"/>
</dbReference>
<keyword evidence="6 9" id="KW-0489">Methyltransferase</keyword>
<dbReference type="GO" id="GO:0005737">
    <property type="term" value="C:cytoplasm"/>
    <property type="evidence" value="ECO:0007669"/>
    <property type="project" value="UniProtKB-SubCell"/>
</dbReference>
<evidence type="ECO:0000313" key="11">
    <source>
        <dbReference type="EMBL" id="CSD21336.1"/>
    </source>
</evidence>
<reference evidence="12" key="5">
    <citation type="submission" date="2023-08" db="EMBL/GenBank/DDBJ databases">
        <title>Vibrio cholerae Outbreaks in Tanzania Exemplify Founder Flush: Simultaneous Increases in Population Size and Genetic Diversity.</title>
        <authorList>
            <person name="Debes A.K."/>
            <person name="Mohammed A."/>
            <person name="Maseke I."/>
            <person name="Almeida M."/>
            <person name="Li S."/>
            <person name="Matimba H."/>
            <person name="Joachim A."/>
            <person name="Mizinduko M."/>
            <person name="Nyanga S."/>
            <person name="Kelly M."/>
            <person name="Kachwamba Y."/>
            <person name="Schaffer A.M."/>
            <person name="Nyanga A.S."/>
            <person name="Mghamba J."/>
            <person name="Mosha F.S."/>
            <person name="Sack D.A."/>
            <person name="Stine O.C."/>
        </authorList>
    </citation>
    <scope>NUCLEOTIDE SEQUENCE</scope>
    <source>
        <strain evidence="12">TDS0091212</strain>
    </source>
</reference>
<name>A0A085R632_VIBCL</name>
<dbReference type="EMBL" id="CWQY01000037">
    <property type="protein sequence ID" value="CSD21336.1"/>
    <property type="molecule type" value="Genomic_DNA"/>
</dbReference>
<dbReference type="Gene3D" id="3.40.50.150">
    <property type="entry name" value="Vaccinia Virus protein VP39"/>
    <property type="match status" value="1"/>
</dbReference>
<evidence type="ECO:0000313" key="12">
    <source>
        <dbReference type="EMBL" id="MBS7673746.1"/>
    </source>
</evidence>
<evidence type="ECO:0000313" key="17">
    <source>
        <dbReference type="Proteomes" id="UP000323819"/>
    </source>
</evidence>
<dbReference type="InterPro" id="IPR025835">
    <property type="entry name" value="Thiopurine_S-MeTrfase"/>
</dbReference>
<dbReference type="HAMAP" id="MF_00812">
    <property type="entry name" value="Thiopur_methtran"/>
    <property type="match status" value="1"/>
</dbReference>
<evidence type="ECO:0000313" key="18">
    <source>
        <dbReference type="Proteomes" id="UP000471242"/>
    </source>
</evidence>
<dbReference type="Proteomes" id="UP001196338">
    <property type="component" value="Unassembled WGS sequence"/>
</dbReference>
<reference evidence="15 16" key="1">
    <citation type="submission" date="2015-07" db="EMBL/GenBank/DDBJ databases">
        <authorList>
            <consortium name="Pathogen Informatics"/>
        </authorList>
    </citation>
    <scope>NUCLEOTIDE SEQUENCE [LARGE SCALE GENOMIC DNA]</scope>
    <source>
        <strain evidence="11 15">A316</strain>
        <strain evidence="10 16">A325</strain>
    </source>
</reference>
<evidence type="ECO:0000256" key="1">
    <source>
        <dbReference type="ARBA" id="ARBA00000903"/>
    </source>
</evidence>
<keyword evidence="7 9" id="KW-0808">Transferase</keyword>
<evidence type="ECO:0000256" key="8">
    <source>
        <dbReference type="ARBA" id="ARBA00022691"/>
    </source>
</evidence>
<dbReference type="RefSeq" id="WP_001205535.1">
    <property type="nucleotide sequence ID" value="NZ_AP018677.1"/>
</dbReference>
<dbReference type="GeneID" id="69720086"/>
<dbReference type="PANTHER" id="PTHR10259:SF11">
    <property type="entry name" value="THIOPURINE S-METHYLTRANSFERASE"/>
    <property type="match status" value="1"/>
</dbReference>
<organism evidence="13 18">
    <name type="scientific">Vibrio cholerae</name>
    <dbReference type="NCBI Taxonomy" id="666"/>
    <lineage>
        <taxon>Bacteria</taxon>
        <taxon>Pseudomonadati</taxon>
        <taxon>Pseudomonadota</taxon>
        <taxon>Gammaproteobacteria</taxon>
        <taxon>Vibrionales</taxon>
        <taxon>Vibrionaceae</taxon>
        <taxon>Vibrio</taxon>
    </lineage>
</organism>
<dbReference type="EMBL" id="VSIJ01000036">
    <property type="protein sequence ID" value="TXX64280.1"/>
    <property type="molecule type" value="Genomic_DNA"/>
</dbReference>
<comment type="subcellular location">
    <subcellularLocation>
        <location evidence="2 9">Cytoplasm</location>
    </subcellularLocation>
</comment>
<dbReference type="EMBL" id="QZRB01000007">
    <property type="protein sequence ID" value="MVD22922.1"/>
    <property type="molecule type" value="Genomic_DNA"/>
</dbReference>
<comment type="catalytic activity">
    <reaction evidence="1 9">
        <text>S-adenosyl-L-methionine + a thiopurine = S-adenosyl-L-homocysteine + a thiopurine S-methylether.</text>
        <dbReference type="EC" id="2.1.1.67"/>
    </reaction>
</comment>
<feature type="binding site" evidence="9">
    <location>
        <position position="46"/>
    </location>
    <ligand>
        <name>S-adenosyl-L-methionine</name>
        <dbReference type="ChEBI" id="CHEBI:59789"/>
    </ligand>
</feature>
<dbReference type="InterPro" id="IPR022474">
    <property type="entry name" value="Thiopur_S-MeTfrase_Se/Te_detox"/>
</dbReference>
<dbReference type="GO" id="GO:0010038">
    <property type="term" value="P:response to metal ion"/>
    <property type="evidence" value="ECO:0007669"/>
    <property type="project" value="InterPro"/>
</dbReference>
<accession>A0A085R632</accession>
<reference evidence="13 18" key="2">
    <citation type="submission" date="2018-09" db="EMBL/GenBank/DDBJ databases">
        <title>Genomic epidemiology reveals two lineages of Vibrio cholerae that can cause global cholera epidemics despite absence of cholera toxin gene.</title>
        <authorList>
            <person name="Wang H."/>
            <person name="Zen W."/>
            <person name="Yu H."/>
            <person name="Zhang W."/>
            <person name="Pan J."/>
            <person name="Yang C."/>
            <person name="Cui Y."/>
        </authorList>
    </citation>
    <scope>NUCLEOTIDE SEQUENCE [LARGE SCALE GENOMIC DNA]</scope>
    <source>
        <strain evidence="13 18">00-1_S85</strain>
    </source>
</reference>
<dbReference type="InterPro" id="IPR029063">
    <property type="entry name" value="SAM-dependent_MTases_sf"/>
</dbReference>
<dbReference type="Proteomes" id="UP000046067">
    <property type="component" value="Unassembled WGS sequence"/>
</dbReference>
<dbReference type="GO" id="GO:0032259">
    <property type="term" value="P:methylation"/>
    <property type="evidence" value="ECO:0007669"/>
    <property type="project" value="UniProtKB-KW"/>
</dbReference>
<dbReference type="PROSITE" id="PS51585">
    <property type="entry name" value="SAM_MT_TPMT"/>
    <property type="match status" value="1"/>
</dbReference>
<dbReference type="KEGG" id="vcq:EN18_09440"/>
<comment type="similarity">
    <text evidence="3 9">Belongs to the class I-like SAM-binding methyltransferase superfamily. TPMT family.</text>
</comment>
<proteinExistence type="inferred from homology"/>
<evidence type="ECO:0000313" key="10">
    <source>
        <dbReference type="EMBL" id="CSB55019.1"/>
    </source>
</evidence>
<evidence type="ECO:0000256" key="2">
    <source>
        <dbReference type="ARBA" id="ARBA00004496"/>
    </source>
</evidence>
<dbReference type="GO" id="GO:0008119">
    <property type="term" value="F:thiopurine S-methyltransferase activity"/>
    <property type="evidence" value="ECO:0007669"/>
    <property type="project" value="UniProtKB-UniRule"/>
</dbReference>
<dbReference type="PIRSF" id="PIRSF023956">
    <property type="entry name" value="Thiopurine_S-methyltransferase"/>
    <property type="match status" value="1"/>
</dbReference>
<dbReference type="PANTHER" id="PTHR10259">
    <property type="entry name" value="THIOPURINE S-METHYLTRANSFERASE"/>
    <property type="match status" value="1"/>
</dbReference>
<protein>
    <recommendedName>
        <fullName evidence="4 9">Thiopurine S-methyltransferase</fullName>
        <ecNumber evidence="4 9">2.1.1.67</ecNumber>
    </recommendedName>
    <alternativeName>
        <fullName evidence="9">Thiopurine methyltransferase</fullName>
    </alternativeName>
</protein>
<evidence type="ECO:0000313" key="15">
    <source>
        <dbReference type="Proteomes" id="UP000041770"/>
    </source>
</evidence>
<dbReference type="Proteomes" id="UP000323819">
    <property type="component" value="Unassembled WGS sequence"/>
</dbReference>
<sequence>MRDPEFWHNKWAANQIGFHLEDVNPLLIRFWSDLAPKRSEKVLVPLCGKSEDLIWLANQHDSVQGVELSQIAVRSFFAEHFYTPTVTRLNAQHELYQFDELTLFTGDFFTAPVESVDLVYDRAALVALPEEMRAEYAQRVLQLLKPGGRILLVSMDYVQTELSGPPFSVPEAEIRTLFMGCEVRRVYQDTSIDPHLNKRTQAGLSRFAEEVWVIEKSE</sequence>
<dbReference type="CDD" id="cd02440">
    <property type="entry name" value="AdoMet_MTases"/>
    <property type="match status" value="1"/>
</dbReference>
<evidence type="ECO:0000256" key="5">
    <source>
        <dbReference type="ARBA" id="ARBA00022490"/>
    </source>
</evidence>
<dbReference type="InterPro" id="IPR008854">
    <property type="entry name" value="TPMT"/>
</dbReference>
<evidence type="ECO:0000256" key="4">
    <source>
        <dbReference type="ARBA" id="ARBA00011905"/>
    </source>
</evidence>
<dbReference type="Proteomes" id="UP000471242">
    <property type="component" value="Unassembled WGS sequence"/>
</dbReference>
<keyword evidence="8 9" id="KW-0949">S-adenosyl-L-methionine</keyword>
<dbReference type="FunFam" id="3.40.50.150:FF:000505">
    <property type="entry name" value="Thiopurine S-methyltransferase"/>
    <property type="match status" value="1"/>
</dbReference>
<evidence type="ECO:0000313" key="14">
    <source>
        <dbReference type="EMBL" id="TXX64280.1"/>
    </source>
</evidence>
<evidence type="ECO:0000313" key="13">
    <source>
        <dbReference type="EMBL" id="MVD22922.1"/>
    </source>
</evidence>
<dbReference type="EC" id="2.1.1.67" evidence="4 9"/>
<feature type="binding site" evidence="9">
    <location>
        <position position="67"/>
    </location>
    <ligand>
        <name>S-adenosyl-L-methionine</name>
        <dbReference type="ChEBI" id="CHEBI:59789"/>
    </ligand>
</feature>
<reference evidence="14 17" key="3">
    <citation type="submission" date="2019-06" db="EMBL/GenBank/DDBJ databases">
        <title>Vibrio cholerae phylogeny based on whole-genome sequencing reveals genetic diversity and population strucutre.</title>
        <authorList>
            <person name="Zhiqiu Y."/>
            <person name="Bin L."/>
            <person name="Lingyan J."/>
        </authorList>
    </citation>
    <scope>NUCLEOTIDE SEQUENCE [LARGE SCALE GENOMIC DNA]</scope>
    <source>
        <strain evidence="14 17">N2814</strain>
    </source>
</reference>
<evidence type="ECO:0000256" key="6">
    <source>
        <dbReference type="ARBA" id="ARBA00022603"/>
    </source>
</evidence>
<dbReference type="NCBIfam" id="NF009732">
    <property type="entry name" value="PRK13255.1"/>
    <property type="match status" value="1"/>
</dbReference>
<evidence type="ECO:0000256" key="7">
    <source>
        <dbReference type="ARBA" id="ARBA00022679"/>
    </source>
</evidence>
<dbReference type="SMR" id="A0A085R632"/>
<dbReference type="AlphaFoldDB" id="A0A085R632"/>
<dbReference type="NCBIfam" id="TIGR03840">
    <property type="entry name" value="TMPT_Se_Te"/>
    <property type="match status" value="1"/>
</dbReference>